<dbReference type="Proteomes" id="UP000245133">
    <property type="component" value="Unassembled WGS sequence"/>
</dbReference>
<sequence>MKPNQESSLPWSEWKEAEKAELHSLMNERLESIVNSMTSTRTKPRNSVARKVIAANREIADLDLSVIPVLFGA</sequence>
<proteinExistence type="predicted"/>
<evidence type="ECO:0000313" key="1">
    <source>
        <dbReference type="EMBL" id="GBF51780.1"/>
    </source>
</evidence>
<dbReference type="EMBL" id="BFBB01000008">
    <property type="protein sequence ID" value="GBF51780.1"/>
    <property type="molecule type" value="Genomic_DNA"/>
</dbReference>
<evidence type="ECO:0000313" key="2">
    <source>
        <dbReference type="Proteomes" id="UP000245133"/>
    </source>
</evidence>
<dbReference type="AlphaFoldDB" id="A0A2P2E4H1"/>
<protein>
    <submittedName>
        <fullName evidence="1">Uncharacterized protein</fullName>
    </submittedName>
</protein>
<organism evidence="1 2">
    <name type="scientific">Leptospira ryugenii</name>
    <dbReference type="NCBI Taxonomy" id="1917863"/>
    <lineage>
        <taxon>Bacteria</taxon>
        <taxon>Pseudomonadati</taxon>
        <taxon>Spirochaetota</taxon>
        <taxon>Spirochaetia</taxon>
        <taxon>Leptospirales</taxon>
        <taxon>Leptospiraceae</taxon>
        <taxon>Leptospira</taxon>
    </lineage>
</organism>
<comment type="caution">
    <text evidence="1">The sequence shown here is derived from an EMBL/GenBank/DDBJ whole genome shotgun (WGS) entry which is preliminary data.</text>
</comment>
<reference evidence="1 2" key="1">
    <citation type="submission" date="2018-02" db="EMBL/GenBank/DDBJ databases">
        <title>Novel Leptospira species isolated from soil and water in Japan.</title>
        <authorList>
            <person name="Nakao R."/>
            <person name="Masuzawa T."/>
        </authorList>
    </citation>
    <scope>NUCLEOTIDE SEQUENCE [LARGE SCALE GENOMIC DNA]</scope>
    <source>
        <strain evidence="1 2">YH101</strain>
    </source>
</reference>
<accession>A0A2P2E4H1</accession>
<dbReference type="RefSeq" id="WP_135355088.1">
    <property type="nucleotide sequence ID" value="NZ_BFBB01000008.1"/>
</dbReference>
<keyword evidence="2" id="KW-1185">Reference proteome</keyword>
<gene>
    <name evidence="1" type="ORF">LPTSP4_33180</name>
</gene>
<name>A0A2P2E4H1_9LEPT</name>